<evidence type="ECO:0000313" key="2">
    <source>
        <dbReference type="Proteomes" id="UP000324800"/>
    </source>
</evidence>
<dbReference type="GO" id="GO:0003676">
    <property type="term" value="F:nucleic acid binding"/>
    <property type="evidence" value="ECO:0007669"/>
    <property type="project" value="InterPro"/>
</dbReference>
<protein>
    <submittedName>
        <fullName evidence="1">Uncharacterized protein</fullName>
    </submittedName>
</protein>
<proteinExistence type="predicted"/>
<dbReference type="Gene3D" id="3.30.420.10">
    <property type="entry name" value="Ribonuclease H-like superfamily/Ribonuclease H"/>
    <property type="match status" value="1"/>
</dbReference>
<dbReference type="OrthoDB" id="5857894at2759"/>
<evidence type="ECO:0000313" key="1">
    <source>
        <dbReference type="EMBL" id="KAA6359517.1"/>
    </source>
</evidence>
<reference evidence="1 2" key="1">
    <citation type="submission" date="2019-03" db="EMBL/GenBank/DDBJ databases">
        <title>Single cell metagenomics reveals metabolic interactions within the superorganism composed of flagellate Streblomastix strix and complex community of Bacteroidetes bacteria on its surface.</title>
        <authorList>
            <person name="Treitli S.C."/>
            <person name="Kolisko M."/>
            <person name="Husnik F."/>
            <person name="Keeling P."/>
            <person name="Hampl V."/>
        </authorList>
    </citation>
    <scope>NUCLEOTIDE SEQUENCE [LARGE SCALE GENOMIC DNA]</scope>
    <source>
        <strain evidence="1">ST1C</strain>
    </source>
</reference>
<name>A0A5J4TMR2_9EUKA</name>
<dbReference type="EMBL" id="SNRW01028267">
    <property type="protein sequence ID" value="KAA6359517.1"/>
    <property type="molecule type" value="Genomic_DNA"/>
</dbReference>
<dbReference type="AlphaFoldDB" id="A0A5J4TMR2"/>
<gene>
    <name evidence="1" type="ORF">EZS28_044956</name>
</gene>
<dbReference type="Proteomes" id="UP000324800">
    <property type="component" value="Unassembled WGS sequence"/>
</dbReference>
<accession>A0A5J4TMR2</accession>
<comment type="caution">
    <text evidence="1">The sequence shown here is derived from an EMBL/GenBank/DDBJ whole genome shotgun (WGS) entry which is preliminary data.</text>
</comment>
<sequence>MEKICEDIDLSVKDQQLPLLLTQSHTQIFDDETILGIAIVFIDEKKFIYDGPDGRMYYWWHVSDNPGTVHMSKDFGKFKGVMVHMAISTAGILSLTRVRSKMTAYD</sequence>
<organism evidence="1 2">
    <name type="scientific">Streblomastix strix</name>
    <dbReference type="NCBI Taxonomy" id="222440"/>
    <lineage>
        <taxon>Eukaryota</taxon>
        <taxon>Metamonada</taxon>
        <taxon>Preaxostyla</taxon>
        <taxon>Oxymonadida</taxon>
        <taxon>Streblomastigidae</taxon>
        <taxon>Streblomastix</taxon>
    </lineage>
</organism>
<dbReference type="InterPro" id="IPR036397">
    <property type="entry name" value="RNaseH_sf"/>
</dbReference>